<accession>A0ABT0YIX3</accession>
<name>A0ABT0YIX3_9ACTN</name>
<dbReference type="EMBL" id="JAMQOL010000117">
    <property type="protein sequence ID" value="MCM4085219.1"/>
    <property type="molecule type" value="Genomic_DNA"/>
</dbReference>
<feature type="non-terminal residue" evidence="1">
    <location>
        <position position="1"/>
    </location>
</feature>
<dbReference type="InterPro" id="IPR030934">
    <property type="entry name" value="Intein_C"/>
</dbReference>
<sequence>HNFTGAKVMRDLTVDTTHTYYVLAGNTPVLVHNTTCRVLPSTHTDEFIVLGRREDINAARDWDNHEVLSLPTGTWTPQQNDQWVAGAIAKRQKVYLATSPTRENLYNDGPYNAGMTVFGREIRQLKNAGYTIQGDYMYPSAR</sequence>
<keyword evidence="2" id="KW-1185">Reference proteome</keyword>
<dbReference type="NCBIfam" id="TIGR01443">
    <property type="entry name" value="intein_Cterm"/>
    <property type="match status" value="1"/>
</dbReference>
<evidence type="ECO:0000313" key="1">
    <source>
        <dbReference type="EMBL" id="MCM4085219.1"/>
    </source>
</evidence>
<dbReference type="RefSeq" id="WP_251804950.1">
    <property type="nucleotide sequence ID" value="NZ_JAMQOL010000117.1"/>
</dbReference>
<comment type="caution">
    <text evidence="1">The sequence shown here is derived from an EMBL/GenBank/DDBJ whole genome shotgun (WGS) entry which is preliminary data.</text>
</comment>
<organism evidence="1 2">
    <name type="scientific">Paractinoplanes hotanensis</name>
    <dbReference type="NCBI Taxonomy" id="2906497"/>
    <lineage>
        <taxon>Bacteria</taxon>
        <taxon>Bacillati</taxon>
        <taxon>Actinomycetota</taxon>
        <taxon>Actinomycetes</taxon>
        <taxon>Micromonosporales</taxon>
        <taxon>Micromonosporaceae</taxon>
        <taxon>Paractinoplanes</taxon>
    </lineage>
</organism>
<reference evidence="1 2" key="1">
    <citation type="submission" date="2022-06" db="EMBL/GenBank/DDBJ databases">
        <title>Actinoplanes abujensis sp. nov., isolated from Nigerian arid soil.</title>
        <authorList>
            <person name="Ding P."/>
        </authorList>
    </citation>
    <scope>NUCLEOTIDE SEQUENCE [LARGE SCALE GENOMIC DNA]</scope>
    <source>
        <strain evidence="2">TRM88002</strain>
    </source>
</reference>
<gene>
    <name evidence="1" type="ORF">LXN57_47630</name>
</gene>
<proteinExistence type="predicted"/>
<evidence type="ECO:0000313" key="2">
    <source>
        <dbReference type="Proteomes" id="UP001523216"/>
    </source>
</evidence>
<protein>
    <recommendedName>
        <fullName evidence="3">Intein C-terminal splicing domain-containing protein</fullName>
    </recommendedName>
</protein>
<evidence type="ECO:0008006" key="3">
    <source>
        <dbReference type="Google" id="ProtNLM"/>
    </source>
</evidence>
<dbReference type="Proteomes" id="UP001523216">
    <property type="component" value="Unassembled WGS sequence"/>
</dbReference>